<protein>
    <recommendedName>
        <fullName evidence="4">Arginine/ornithine antiporter ArcD</fullName>
    </recommendedName>
</protein>
<keyword evidence="1" id="KW-1133">Transmembrane helix</keyword>
<feature type="transmembrane region" description="Helical" evidence="1">
    <location>
        <begin position="44"/>
        <end position="72"/>
    </location>
</feature>
<keyword evidence="3" id="KW-1185">Reference proteome</keyword>
<dbReference type="EMBL" id="JADQDO010000004">
    <property type="protein sequence ID" value="MBF9233756.1"/>
    <property type="molecule type" value="Genomic_DNA"/>
</dbReference>
<reference evidence="2" key="1">
    <citation type="submission" date="2020-11" db="EMBL/GenBank/DDBJ databases">
        <authorList>
            <person name="Kim M.K."/>
        </authorList>
    </citation>
    <scope>NUCLEOTIDE SEQUENCE</scope>
    <source>
        <strain evidence="2">BT350</strain>
    </source>
</reference>
<gene>
    <name evidence="2" type="ORF">I2H38_10255</name>
</gene>
<keyword evidence="1" id="KW-0472">Membrane</keyword>
<organism evidence="2 3">
    <name type="scientific">Microvirga alba</name>
    <dbReference type="NCBI Taxonomy" id="2791025"/>
    <lineage>
        <taxon>Bacteria</taxon>
        <taxon>Pseudomonadati</taxon>
        <taxon>Pseudomonadota</taxon>
        <taxon>Alphaproteobacteria</taxon>
        <taxon>Hyphomicrobiales</taxon>
        <taxon>Methylobacteriaceae</taxon>
        <taxon>Microvirga</taxon>
    </lineage>
</organism>
<feature type="transmembrane region" description="Helical" evidence="1">
    <location>
        <begin position="156"/>
        <end position="180"/>
    </location>
</feature>
<feature type="transmembrane region" description="Helical" evidence="1">
    <location>
        <begin position="78"/>
        <end position="97"/>
    </location>
</feature>
<name>A0A931BMU9_9HYPH</name>
<dbReference type="Proteomes" id="UP000599312">
    <property type="component" value="Unassembled WGS sequence"/>
</dbReference>
<accession>A0A931BMU9</accession>
<keyword evidence="1" id="KW-0812">Transmembrane</keyword>
<evidence type="ECO:0000313" key="2">
    <source>
        <dbReference type="EMBL" id="MBF9233756.1"/>
    </source>
</evidence>
<feature type="transmembrane region" description="Helical" evidence="1">
    <location>
        <begin position="192"/>
        <end position="211"/>
    </location>
</feature>
<feature type="transmembrane region" description="Helical" evidence="1">
    <location>
        <begin position="12"/>
        <end position="37"/>
    </location>
</feature>
<evidence type="ECO:0000313" key="3">
    <source>
        <dbReference type="Proteomes" id="UP000599312"/>
    </source>
</evidence>
<feature type="transmembrane region" description="Helical" evidence="1">
    <location>
        <begin position="109"/>
        <end position="136"/>
    </location>
</feature>
<sequence length="212" mass="21504">MNTMSSTLWPWLTLAGLGAFHGLNPAMGWLFAVALGLHRQSRGIVLLALAPIALGHAAAVGVVLVAAVAFGAVLDVTLLTRGAGICLVIWAVGHAVLGHRGRLRIGMQTGLIGLALWSCMMAGAHGAGLMLVPAMLSICVSSGAAGELGASTSIPISIAALAVHTGAMLATIGAVSLIVYSRGLAFLRRGWINLDVLWSGTLAAGGIFLLAQ</sequence>
<comment type="caution">
    <text evidence="2">The sequence shown here is derived from an EMBL/GenBank/DDBJ whole genome shotgun (WGS) entry which is preliminary data.</text>
</comment>
<dbReference type="AlphaFoldDB" id="A0A931BMU9"/>
<proteinExistence type="predicted"/>
<evidence type="ECO:0008006" key="4">
    <source>
        <dbReference type="Google" id="ProtNLM"/>
    </source>
</evidence>
<evidence type="ECO:0000256" key="1">
    <source>
        <dbReference type="SAM" id="Phobius"/>
    </source>
</evidence>